<name>A0A0L0DEC4_THETB</name>
<dbReference type="GO" id="GO:0005085">
    <property type="term" value="F:guanyl-nucleotide exchange factor activity"/>
    <property type="evidence" value="ECO:0007669"/>
    <property type="project" value="InterPro"/>
</dbReference>
<dbReference type="Gene3D" id="1.10.101.10">
    <property type="entry name" value="PGBD-like superfamily/PGBD"/>
    <property type="match status" value="1"/>
</dbReference>
<dbReference type="Pfam" id="PF01471">
    <property type="entry name" value="PG_binding_1"/>
    <property type="match status" value="1"/>
</dbReference>
<dbReference type="InterPro" id="IPR036365">
    <property type="entry name" value="PGBD-like_sf"/>
</dbReference>
<dbReference type="InterPro" id="IPR002477">
    <property type="entry name" value="Peptidoglycan-bd-like"/>
</dbReference>
<dbReference type="GO" id="GO:0030139">
    <property type="term" value="C:endocytic vesicle"/>
    <property type="evidence" value="ECO:0007669"/>
    <property type="project" value="TreeGrafter"/>
</dbReference>
<dbReference type="InterPro" id="IPR036366">
    <property type="entry name" value="PGBDSf"/>
</dbReference>
<sequence length="731" mass="77777">MGEWIQLRKEVHLRRIQLVDAWAEAAAGGGRAAVHGVGKLSVAGMLALLNGGDAVIASLKERLVELETTMREMQMARARSSRTGGLASSVQIVREAWTGDGGRADEAGATTLRTQLEAIVSPPGTVEALNIKAFISLFYSESESASTPEVSDAEPEPEAGVGQSLVDEFDIVQGSSGEVQAFLEALADLVLFRHPHIEADRDAVVYALEDVVFPAIYNRALRLVRDEAGDARLAAQCKAFGHVTQSRLGIEPRYQSVQLVPFALPIALLKAVYVSVTPSRKLRALFEAAQALFDELHAAVPETPVSTDVFLPAFIYVVIKANVRGLATTLAFLNRYALHQLLLGELGFVVSSLELAAEYVTGLDVDALPAPDVCLQGRPFLVAERERYRAFCDADDKFDFRPGPPVRVADHWLLAVPAWFWHPQYFAATLVVPAGSLALPAATSGPAVVTGVVTASSNLAPAQAAYIDSVFFSPPPPRQVISIDVFDYEAVDDSPQAALIVAGDAGAALQCAPVATDTVFWIPGGDFDAVSRTVYTAVMAEKLGIVDGSHYAGHVVPDALPGATVVAWDESLGCGEELAEAVAAAYGPSWGALWSDADVGSRVRALVVALQHALHILDALPVFVPVQEQFGFILSAALTAFQAKHGLAASGGRLDPAGYSDVMGVLEARRAHLARLGHLDPDASLAQLLRTPQLLRDAVRAFQRSEELFVDGRLGAKTMAALSSQHGELVA</sequence>
<evidence type="ECO:0000259" key="1">
    <source>
        <dbReference type="PROSITE" id="PS51205"/>
    </source>
</evidence>
<dbReference type="STRING" id="461836.A0A0L0DEC4"/>
<dbReference type="PANTHER" id="PTHR23101:SF122">
    <property type="entry name" value="RABAPTIN-5-ASSOCIATED EXCHANGE FACTOR FOR RAB5"/>
    <property type="match status" value="1"/>
</dbReference>
<gene>
    <name evidence="2" type="ORF">AMSG_00807</name>
</gene>
<organism evidence="2 3">
    <name type="scientific">Thecamonas trahens ATCC 50062</name>
    <dbReference type="NCBI Taxonomy" id="461836"/>
    <lineage>
        <taxon>Eukaryota</taxon>
        <taxon>Apusozoa</taxon>
        <taxon>Apusomonadida</taxon>
        <taxon>Apusomonadidae</taxon>
        <taxon>Thecamonas</taxon>
    </lineage>
</organism>
<dbReference type="PANTHER" id="PTHR23101">
    <property type="entry name" value="RAB GDP/GTP EXCHANGE FACTOR"/>
    <property type="match status" value="1"/>
</dbReference>
<dbReference type="GeneID" id="25560590"/>
<keyword evidence="3" id="KW-1185">Reference proteome</keyword>
<dbReference type="SUPFAM" id="SSF47090">
    <property type="entry name" value="PGBD-like"/>
    <property type="match status" value="2"/>
</dbReference>
<dbReference type="SUPFAM" id="SSF109993">
    <property type="entry name" value="VPS9 domain"/>
    <property type="match status" value="1"/>
</dbReference>
<protein>
    <recommendedName>
        <fullName evidence="1">VPS9 domain-containing protein</fullName>
    </recommendedName>
</protein>
<dbReference type="Proteomes" id="UP000054408">
    <property type="component" value="Unassembled WGS sequence"/>
</dbReference>
<proteinExistence type="predicted"/>
<dbReference type="GO" id="GO:0031267">
    <property type="term" value="F:small GTPase binding"/>
    <property type="evidence" value="ECO:0007669"/>
    <property type="project" value="TreeGrafter"/>
</dbReference>
<evidence type="ECO:0000313" key="3">
    <source>
        <dbReference type="Proteomes" id="UP000054408"/>
    </source>
</evidence>
<accession>A0A0L0DEC4</accession>
<dbReference type="Pfam" id="PF02204">
    <property type="entry name" value="VPS9"/>
    <property type="match status" value="1"/>
</dbReference>
<dbReference type="AlphaFoldDB" id="A0A0L0DEC4"/>
<feature type="domain" description="VPS9" evidence="1">
    <location>
        <begin position="227"/>
        <end position="369"/>
    </location>
</feature>
<dbReference type="InterPro" id="IPR003123">
    <property type="entry name" value="VPS9"/>
</dbReference>
<dbReference type="GO" id="GO:0016192">
    <property type="term" value="P:vesicle-mediated transport"/>
    <property type="evidence" value="ECO:0007669"/>
    <property type="project" value="InterPro"/>
</dbReference>
<dbReference type="OMA" id="HEFRNIE"/>
<dbReference type="SMART" id="SM00167">
    <property type="entry name" value="VPS9"/>
    <property type="match status" value="1"/>
</dbReference>
<dbReference type="OrthoDB" id="300289at2759"/>
<reference evidence="2 3" key="1">
    <citation type="submission" date="2010-05" db="EMBL/GenBank/DDBJ databases">
        <title>The Genome Sequence of Thecamonas trahens ATCC 50062.</title>
        <authorList>
            <consortium name="The Broad Institute Genome Sequencing Platform"/>
            <person name="Russ C."/>
            <person name="Cuomo C."/>
            <person name="Shea T."/>
            <person name="Young S.K."/>
            <person name="Zeng Q."/>
            <person name="Koehrsen M."/>
            <person name="Haas B."/>
            <person name="Borodovsky M."/>
            <person name="Guigo R."/>
            <person name="Alvarado L."/>
            <person name="Berlin A."/>
            <person name="Bochicchio J."/>
            <person name="Borenstein D."/>
            <person name="Chapman S."/>
            <person name="Chen Z."/>
            <person name="Freedman E."/>
            <person name="Gellesch M."/>
            <person name="Goldberg J."/>
            <person name="Griggs A."/>
            <person name="Gujja S."/>
            <person name="Heilman E."/>
            <person name="Heiman D."/>
            <person name="Hepburn T."/>
            <person name="Howarth C."/>
            <person name="Jen D."/>
            <person name="Larson L."/>
            <person name="Mehta T."/>
            <person name="Park D."/>
            <person name="Pearson M."/>
            <person name="Roberts A."/>
            <person name="Saif S."/>
            <person name="Shenoy N."/>
            <person name="Sisk P."/>
            <person name="Stolte C."/>
            <person name="Sykes S."/>
            <person name="Thomson T."/>
            <person name="Walk T."/>
            <person name="White J."/>
            <person name="Yandava C."/>
            <person name="Burger G."/>
            <person name="Gray M.W."/>
            <person name="Holland P.W.H."/>
            <person name="King N."/>
            <person name="Lang F.B.F."/>
            <person name="Roger A.J."/>
            <person name="Ruiz-Trillo I."/>
            <person name="Lander E."/>
            <person name="Nusbaum C."/>
        </authorList>
    </citation>
    <scope>NUCLEOTIDE SEQUENCE [LARGE SCALE GENOMIC DNA]</scope>
    <source>
        <strain evidence="2 3">ATCC 50062</strain>
    </source>
</reference>
<dbReference type="EMBL" id="GL349435">
    <property type="protein sequence ID" value="KNC50644.1"/>
    <property type="molecule type" value="Genomic_DNA"/>
</dbReference>
<dbReference type="PROSITE" id="PS51205">
    <property type="entry name" value="VPS9"/>
    <property type="match status" value="1"/>
</dbReference>
<dbReference type="InterPro" id="IPR037191">
    <property type="entry name" value="VPS9_dom_sf"/>
</dbReference>
<dbReference type="GO" id="GO:0005829">
    <property type="term" value="C:cytosol"/>
    <property type="evidence" value="ECO:0007669"/>
    <property type="project" value="TreeGrafter"/>
</dbReference>
<dbReference type="InterPro" id="IPR045046">
    <property type="entry name" value="Vps9-like"/>
</dbReference>
<dbReference type="Gene3D" id="1.20.1050.80">
    <property type="entry name" value="VPS9 domain"/>
    <property type="match status" value="1"/>
</dbReference>
<dbReference type="RefSeq" id="XP_013762529.1">
    <property type="nucleotide sequence ID" value="XM_013907075.1"/>
</dbReference>
<evidence type="ECO:0000313" key="2">
    <source>
        <dbReference type="EMBL" id="KNC50644.1"/>
    </source>
</evidence>